<keyword evidence="2" id="KW-1185">Reference proteome</keyword>
<name>A0A0F6SRJ3_9CORY</name>
<gene>
    <name evidence="1" type="ORF">YH66_11100</name>
</gene>
<dbReference type="RefSeq" id="WP_003859442.1">
    <property type="nucleotide sequence ID" value="NZ_CP011309.1"/>
</dbReference>
<evidence type="ECO:0000313" key="2">
    <source>
        <dbReference type="Proteomes" id="UP000034037"/>
    </source>
</evidence>
<dbReference type="GeneID" id="1020248"/>
<organism evidence="1 2">
    <name type="scientific">[Brevibacterium] flavum</name>
    <dbReference type="NCBI Taxonomy" id="92706"/>
    <lineage>
        <taxon>Bacteria</taxon>
        <taxon>Bacillati</taxon>
        <taxon>Actinomycetota</taxon>
        <taxon>Actinomycetes</taxon>
        <taxon>Mycobacteriales</taxon>
        <taxon>Corynebacteriaceae</taxon>
        <taxon>Corynebacterium</taxon>
    </lineage>
</organism>
<dbReference type="HOGENOM" id="CLU_1977336_0_0_11"/>
<proteinExistence type="predicted"/>
<dbReference type="Proteomes" id="UP000034037">
    <property type="component" value="Chromosome"/>
</dbReference>
<sequence length="126" mass="13959">MSNTETQFDWDGSTWTRTEVGEAPTRFAVGVMEDFAYIAATGTDGDEEFFTLGSNPGLTFGDPEWLFAQDNPQYVVECIGQQGTEPAALKVVDKYLSRLSDEESRGEPTRILNELVSAMELPALPW</sequence>
<evidence type="ECO:0000313" key="1">
    <source>
        <dbReference type="EMBL" id="AKF28059.1"/>
    </source>
</evidence>
<accession>A0A0F6SRJ3</accession>
<protein>
    <submittedName>
        <fullName evidence="1">Uncharacterized protein</fullName>
    </submittedName>
</protein>
<dbReference type="PATRIC" id="fig|92706.3.peg.2328"/>
<reference evidence="1 2" key="1">
    <citation type="submission" date="2015-04" db="EMBL/GenBank/DDBJ databases">
        <title>Complete Genome Sequence of Brevibacterium flavum ATCC 15168.</title>
        <authorList>
            <person name="Ahn J."/>
            <person name="Park G."/>
            <person name="Jeon W."/>
            <person name="Jang Y."/>
            <person name="Jang M."/>
            <person name="Lee H."/>
            <person name="Lee H."/>
        </authorList>
    </citation>
    <scope>NUCLEOTIDE SEQUENCE [LARGE SCALE GENOMIC DNA]</scope>
    <source>
        <strain evidence="1 2">ATCC 15168</strain>
    </source>
</reference>
<dbReference type="AlphaFoldDB" id="A0A0F6SRJ3"/>
<dbReference type="EMBL" id="CP011309">
    <property type="protein sequence ID" value="AKF28059.1"/>
    <property type="molecule type" value="Genomic_DNA"/>
</dbReference>